<dbReference type="PANTHER" id="PTHR43884:SF37">
    <property type="entry name" value="ACYL-COA DEHYDROGENASE"/>
    <property type="match status" value="1"/>
</dbReference>
<keyword evidence="4 5" id="KW-0274">FAD</keyword>
<evidence type="ECO:0000259" key="8">
    <source>
        <dbReference type="Pfam" id="PF02771"/>
    </source>
</evidence>
<evidence type="ECO:0000259" key="7">
    <source>
        <dbReference type="Pfam" id="PF02770"/>
    </source>
</evidence>
<comment type="cofactor">
    <cofactor evidence="1 5">
        <name>FAD</name>
        <dbReference type="ChEBI" id="CHEBI:57692"/>
    </cofactor>
</comment>
<keyword evidence="5 9" id="KW-0560">Oxidoreductase</keyword>
<dbReference type="CDD" id="cd00567">
    <property type="entry name" value="ACAD"/>
    <property type="match status" value="1"/>
</dbReference>
<evidence type="ECO:0000256" key="3">
    <source>
        <dbReference type="ARBA" id="ARBA00022630"/>
    </source>
</evidence>
<dbReference type="InterPro" id="IPR009100">
    <property type="entry name" value="AcylCoA_DH/oxidase_NM_dom_sf"/>
</dbReference>
<dbReference type="PATRIC" id="fig|263820.9.peg.868"/>
<dbReference type="GO" id="GO:0003995">
    <property type="term" value="F:acyl-CoA dehydrogenase activity"/>
    <property type="evidence" value="ECO:0007669"/>
    <property type="project" value="TreeGrafter"/>
</dbReference>
<dbReference type="Pfam" id="PF00441">
    <property type="entry name" value="Acyl-CoA_dh_1"/>
    <property type="match status" value="1"/>
</dbReference>
<dbReference type="GeneID" id="2844555"/>
<dbReference type="PANTHER" id="PTHR43884">
    <property type="entry name" value="ACYL-COA DEHYDROGENASE"/>
    <property type="match status" value="1"/>
</dbReference>
<evidence type="ECO:0000256" key="4">
    <source>
        <dbReference type="ARBA" id="ARBA00022827"/>
    </source>
</evidence>
<dbReference type="InterPro" id="IPR006091">
    <property type="entry name" value="Acyl-CoA_Oxase/DH_mid-dom"/>
</dbReference>
<feature type="domain" description="Acyl-CoA oxidase/dehydrogenase middle" evidence="7">
    <location>
        <begin position="123"/>
        <end position="216"/>
    </location>
</feature>
<dbReference type="SUPFAM" id="SSF47203">
    <property type="entry name" value="Acyl-CoA dehydrogenase C-terminal domain-like"/>
    <property type="match status" value="1"/>
</dbReference>
<proteinExistence type="inferred from homology"/>
<dbReference type="GO" id="GO:0050660">
    <property type="term" value="F:flavin adenine dinucleotide binding"/>
    <property type="evidence" value="ECO:0007669"/>
    <property type="project" value="InterPro"/>
</dbReference>
<evidence type="ECO:0000256" key="2">
    <source>
        <dbReference type="ARBA" id="ARBA00009347"/>
    </source>
</evidence>
<dbReference type="Gene3D" id="2.40.110.10">
    <property type="entry name" value="Butyryl-CoA Dehydrogenase, subunit A, domain 2"/>
    <property type="match status" value="1"/>
</dbReference>
<protein>
    <submittedName>
        <fullName evidence="9">Acyl-CoA dehydrogenase</fullName>
        <ecNumber evidence="9">1.3.99.-</ecNumber>
    </submittedName>
</protein>
<accession>Q6L0T7</accession>
<dbReference type="InterPro" id="IPR037069">
    <property type="entry name" value="AcylCoA_DH/ox_N_sf"/>
</dbReference>
<name>Q6L0T7_PICTO</name>
<dbReference type="RefSeq" id="WP_011177631.1">
    <property type="nucleotide sequence ID" value="NC_005877.1"/>
</dbReference>
<evidence type="ECO:0000256" key="1">
    <source>
        <dbReference type="ARBA" id="ARBA00001974"/>
    </source>
</evidence>
<dbReference type="STRING" id="263820.PTO0830"/>
<evidence type="ECO:0000259" key="6">
    <source>
        <dbReference type="Pfam" id="PF00441"/>
    </source>
</evidence>
<dbReference type="Pfam" id="PF02770">
    <property type="entry name" value="Acyl-CoA_dh_M"/>
    <property type="match status" value="1"/>
</dbReference>
<dbReference type="EC" id="1.3.99.-" evidence="9"/>
<evidence type="ECO:0000256" key="5">
    <source>
        <dbReference type="RuleBase" id="RU362125"/>
    </source>
</evidence>
<dbReference type="Gene3D" id="1.10.540.10">
    <property type="entry name" value="Acyl-CoA dehydrogenase/oxidase, N-terminal domain"/>
    <property type="match status" value="1"/>
</dbReference>
<evidence type="ECO:0000313" key="9">
    <source>
        <dbReference type="EMBL" id="AAT43415.1"/>
    </source>
</evidence>
<dbReference type="Gene3D" id="1.20.140.10">
    <property type="entry name" value="Butyryl-CoA Dehydrogenase, subunit A, domain 3"/>
    <property type="match status" value="1"/>
</dbReference>
<organism evidence="9 10">
    <name type="scientific">Picrophilus torridus (strain ATCC 700027 / DSM 9790 / JCM 10055 / NBRC 100828 / KAW 2/3)</name>
    <dbReference type="NCBI Taxonomy" id="1122961"/>
    <lineage>
        <taxon>Archaea</taxon>
        <taxon>Methanobacteriati</taxon>
        <taxon>Thermoplasmatota</taxon>
        <taxon>Thermoplasmata</taxon>
        <taxon>Thermoplasmatales</taxon>
        <taxon>Picrophilaceae</taxon>
        <taxon>Picrophilus</taxon>
    </lineage>
</organism>
<keyword evidence="3 5" id="KW-0285">Flavoprotein</keyword>
<dbReference type="OrthoDB" id="275197at2157"/>
<feature type="domain" description="Acyl-CoA dehydrogenase/oxidase C-terminal" evidence="6">
    <location>
        <begin position="229"/>
        <end position="379"/>
    </location>
</feature>
<feature type="domain" description="Acyl-CoA dehydrogenase/oxidase N-terminal" evidence="8">
    <location>
        <begin position="6"/>
        <end position="118"/>
    </location>
</feature>
<dbReference type="AlphaFoldDB" id="Q6L0T7"/>
<dbReference type="Proteomes" id="UP000000438">
    <property type="component" value="Chromosome"/>
</dbReference>
<evidence type="ECO:0000313" key="10">
    <source>
        <dbReference type="Proteomes" id="UP000000438"/>
    </source>
</evidence>
<dbReference type="InterPro" id="IPR013786">
    <property type="entry name" value="AcylCoA_DH/ox_N"/>
</dbReference>
<dbReference type="EMBL" id="AE017261">
    <property type="protein sequence ID" value="AAT43415.1"/>
    <property type="molecule type" value="Genomic_DNA"/>
</dbReference>
<dbReference type="InParanoid" id="Q6L0T7"/>
<comment type="similarity">
    <text evidence="2 5">Belongs to the acyl-CoA dehydrogenase family.</text>
</comment>
<dbReference type="InterPro" id="IPR046373">
    <property type="entry name" value="Acyl-CoA_Oxase/DH_mid-dom_sf"/>
</dbReference>
<dbReference type="PaxDb" id="263820-PTO0830"/>
<dbReference type="InterPro" id="IPR036250">
    <property type="entry name" value="AcylCo_DH-like_C"/>
</dbReference>
<dbReference type="KEGG" id="pto:PTO0830"/>
<reference evidence="9 10" key="1">
    <citation type="journal article" date="2004" name="Proc. Natl. Acad. Sci. U.S.A.">
        <title>Genome sequence of Picrophilus torridus and its implications for life around pH 0.</title>
        <authorList>
            <person name="Futterer O."/>
            <person name="Angelov A."/>
            <person name="Liesegang H."/>
            <person name="Gottschalk G."/>
            <person name="Schleper C."/>
            <person name="Schepers B."/>
            <person name="Dock C."/>
            <person name="Antranikian G."/>
            <person name="Liebl W."/>
        </authorList>
    </citation>
    <scope>NUCLEOTIDE SEQUENCE [LARGE SCALE GENOMIC DNA]</scope>
    <source>
        <strain evidence="10">ATCC 700027 / DSM 9790 / JCM 10055 / NBRC 100828</strain>
    </source>
</reference>
<dbReference type="HOGENOM" id="CLU_018204_0_2_2"/>
<dbReference type="SUPFAM" id="SSF56645">
    <property type="entry name" value="Acyl-CoA dehydrogenase NM domain-like"/>
    <property type="match status" value="1"/>
</dbReference>
<dbReference type="InterPro" id="IPR009075">
    <property type="entry name" value="AcylCo_DH/oxidase_C"/>
</dbReference>
<sequence length="381" mass="42106">MDFSFTEEDLEIRKNVSEFLQRELGPISKNIDNSGIPHDFILKAASQGIIAPVVSSKYNGSNLTFLQSAIIAEEISKVDTSMATSVYFLLDNAWPYIIEKYGNDSIKDELLYDVTSGKKFIGVASTEPSGGSDVAGIKTSGRIEKNRVIINGQKMYISGGMEAYKYGGGHLTLFRTSGTGHSGITMAYVPASALKIEKIENMGRMGISTCIMYYENTEIPDYYIIGDMNRGFYYSMDGFNHARIAVAAACNGLSEKILDLGIDYIKNRSAFGKKLMDFQSISFEAAELRTELEMTKLLTYKAAYLADKNSDELPVYSAMAKLRAPQLALKILKSVMMWYGAYGYTKDAGLERAARGIYSYLVGAEGALNIMKLIISKRIFP</sequence>
<gene>
    <name evidence="9" type="ordered locus">PTO0830</name>
</gene>
<dbReference type="eggNOG" id="arCOG04310">
    <property type="taxonomic scope" value="Archaea"/>
</dbReference>
<dbReference type="Pfam" id="PF02771">
    <property type="entry name" value="Acyl-CoA_dh_N"/>
    <property type="match status" value="1"/>
</dbReference>